<comment type="caution">
    <text evidence="2">The sequence shown here is derived from an EMBL/GenBank/DDBJ whole genome shotgun (WGS) entry which is preliminary data.</text>
</comment>
<dbReference type="Proteomes" id="UP000624325">
    <property type="component" value="Unassembled WGS sequence"/>
</dbReference>
<feature type="transmembrane region" description="Helical" evidence="1">
    <location>
        <begin position="32"/>
        <end position="57"/>
    </location>
</feature>
<feature type="transmembrane region" description="Helical" evidence="1">
    <location>
        <begin position="69"/>
        <end position="88"/>
    </location>
</feature>
<reference evidence="2 3" key="1">
    <citation type="submission" date="2021-01" db="EMBL/GenBank/DDBJ databases">
        <title>Whole genome shotgun sequence of Asanoa iriomotensis NBRC 100142.</title>
        <authorList>
            <person name="Komaki H."/>
            <person name="Tamura T."/>
        </authorList>
    </citation>
    <scope>NUCLEOTIDE SEQUENCE [LARGE SCALE GENOMIC DNA]</scope>
    <source>
        <strain evidence="2 3">NBRC 100142</strain>
    </source>
</reference>
<dbReference type="RefSeq" id="WP_203707696.1">
    <property type="nucleotide sequence ID" value="NZ_BAAALU010000040.1"/>
</dbReference>
<evidence type="ECO:0000256" key="1">
    <source>
        <dbReference type="SAM" id="Phobius"/>
    </source>
</evidence>
<keyword evidence="3" id="KW-1185">Reference proteome</keyword>
<evidence type="ECO:0000313" key="2">
    <source>
        <dbReference type="EMBL" id="GIF60882.1"/>
    </source>
</evidence>
<protein>
    <submittedName>
        <fullName evidence="2">Uncharacterized protein</fullName>
    </submittedName>
</protein>
<sequence length="136" mass="14180">MRGGLVVAGLGLMAYAVYGAAGDPETDAWGQLAFLAAVVVAHDLFFAPIVILLGFVLGWTLPAPARAPVRVAGLISVALTLMALPFVLGFGRTPDLPSALPLNYTRGLLVFLGVVWGVALLWAVAALLGARWRSRG</sequence>
<keyword evidence="1" id="KW-0472">Membrane</keyword>
<proteinExistence type="predicted"/>
<feature type="transmembrane region" description="Helical" evidence="1">
    <location>
        <begin position="108"/>
        <end position="130"/>
    </location>
</feature>
<keyword evidence="1" id="KW-0812">Transmembrane</keyword>
<evidence type="ECO:0000313" key="3">
    <source>
        <dbReference type="Proteomes" id="UP000624325"/>
    </source>
</evidence>
<name>A0ABQ4CDN4_9ACTN</name>
<organism evidence="2 3">
    <name type="scientific">Asanoa iriomotensis</name>
    <dbReference type="NCBI Taxonomy" id="234613"/>
    <lineage>
        <taxon>Bacteria</taxon>
        <taxon>Bacillati</taxon>
        <taxon>Actinomycetota</taxon>
        <taxon>Actinomycetes</taxon>
        <taxon>Micromonosporales</taxon>
        <taxon>Micromonosporaceae</taxon>
        <taxon>Asanoa</taxon>
    </lineage>
</organism>
<keyword evidence="1" id="KW-1133">Transmembrane helix</keyword>
<gene>
    <name evidence="2" type="ORF">Air01nite_69770</name>
</gene>
<dbReference type="EMBL" id="BONC01000080">
    <property type="protein sequence ID" value="GIF60882.1"/>
    <property type="molecule type" value="Genomic_DNA"/>
</dbReference>
<accession>A0ABQ4CDN4</accession>